<keyword evidence="12" id="KW-0969">Cilium</keyword>
<dbReference type="PANTHER" id="PTHR34982">
    <property type="entry name" value="YOP PROTEINS TRANSLOCATION PROTEIN L"/>
    <property type="match status" value="1"/>
</dbReference>
<keyword evidence="5" id="KW-0813">Transport</keyword>
<dbReference type="InterPro" id="IPR018035">
    <property type="entry name" value="Flagellar_FliH/T3SS_HrpE"/>
</dbReference>
<evidence type="ECO:0000256" key="6">
    <source>
        <dbReference type="ARBA" id="ARBA00022490"/>
    </source>
</evidence>
<evidence type="ECO:0000256" key="7">
    <source>
        <dbReference type="ARBA" id="ARBA00022795"/>
    </source>
</evidence>
<evidence type="ECO:0000313" key="12">
    <source>
        <dbReference type="EMBL" id="MDI5935156.1"/>
    </source>
</evidence>
<keyword evidence="12" id="KW-0966">Cell projection</keyword>
<accession>A0ABT6VMF5</accession>
<reference evidence="12 13" key="1">
    <citation type="submission" date="2023-04" db="EMBL/GenBank/DDBJ databases">
        <title>Halomonas strains isolated from rhizosphere soil.</title>
        <authorList>
            <person name="Xu L."/>
            <person name="Sun J.-Q."/>
        </authorList>
    </citation>
    <scope>NUCLEOTIDE SEQUENCE [LARGE SCALE GENOMIC DNA]</scope>
    <source>
        <strain evidence="12 13">LN1S58</strain>
    </source>
</reference>
<proteinExistence type="inferred from homology"/>
<comment type="function">
    <text evidence="1">Needed for flagellar regrowth and assembly.</text>
</comment>
<dbReference type="EMBL" id="JASCQO010000041">
    <property type="protein sequence ID" value="MDI5935156.1"/>
    <property type="molecule type" value="Genomic_DNA"/>
</dbReference>
<gene>
    <name evidence="12" type="ORF">QLQ84_15285</name>
</gene>
<organism evidence="12 13">
    <name type="scientific">Halomonas kalidii</name>
    <dbReference type="NCBI Taxonomy" id="3043293"/>
    <lineage>
        <taxon>Bacteria</taxon>
        <taxon>Pseudomonadati</taxon>
        <taxon>Pseudomonadota</taxon>
        <taxon>Gammaproteobacteria</taxon>
        <taxon>Oceanospirillales</taxon>
        <taxon>Halomonadaceae</taxon>
        <taxon>Halomonas</taxon>
    </lineage>
</organism>
<evidence type="ECO:0000313" key="13">
    <source>
        <dbReference type="Proteomes" id="UP001244242"/>
    </source>
</evidence>
<evidence type="ECO:0000256" key="4">
    <source>
        <dbReference type="ARBA" id="ARBA00016507"/>
    </source>
</evidence>
<feature type="domain" description="Flagellar assembly protein FliH/Type III secretion system HrpE" evidence="11">
    <location>
        <begin position="110"/>
        <end position="233"/>
    </location>
</feature>
<evidence type="ECO:0000256" key="1">
    <source>
        <dbReference type="ARBA" id="ARBA00003041"/>
    </source>
</evidence>
<dbReference type="PRINTS" id="PR01003">
    <property type="entry name" value="FLGFLIH"/>
</dbReference>
<keyword evidence="8" id="KW-0653">Protein transport</keyword>
<dbReference type="InterPro" id="IPR051472">
    <property type="entry name" value="T3SS_Stator/FliH"/>
</dbReference>
<feature type="region of interest" description="Disordered" evidence="10">
    <location>
        <begin position="1"/>
        <end position="54"/>
    </location>
</feature>
<comment type="caution">
    <text evidence="12">The sequence shown here is derived from an EMBL/GenBank/DDBJ whole genome shotgun (WGS) entry which is preliminary data.</text>
</comment>
<evidence type="ECO:0000256" key="9">
    <source>
        <dbReference type="ARBA" id="ARBA00023225"/>
    </source>
</evidence>
<keyword evidence="9" id="KW-1006">Bacterial flagellum protein export</keyword>
<protein>
    <recommendedName>
        <fullName evidence="4">Flagellar assembly protein FliH</fullName>
    </recommendedName>
</protein>
<sequence length="251" mass="28107">MSDANRSTDRQPLRDNEVPWRRWQMGELVGRHEEAPADDGPSPGETARRKAAFQRQAELRALRERVSQEAREQGHHEGFAAGHAEGLAQGLAEGREQARLAFERETRETLAPLLPLAEQFGEALARLDEEVAGELVELALATGRQLAGEALKARPRQVLEIVRALLHTEPAMTGKPRLWLHPLDHRLVEEHLGHELEAAGWTLQPDDQLSRGGCRVTSASGELDATWESRWQAVKGQVRRRRPADGDRNPR</sequence>
<dbReference type="Pfam" id="PF02108">
    <property type="entry name" value="FliH"/>
    <property type="match status" value="1"/>
</dbReference>
<comment type="similarity">
    <text evidence="3">Belongs to the FliH family.</text>
</comment>
<comment type="subcellular location">
    <subcellularLocation>
        <location evidence="2">Cytoplasm</location>
    </subcellularLocation>
</comment>
<feature type="compositionally biased region" description="Basic and acidic residues" evidence="10">
    <location>
        <begin position="1"/>
        <end position="20"/>
    </location>
</feature>
<dbReference type="PANTHER" id="PTHR34982:SF1">
    <property type="entry name" value="FLAGELLAR ASSEMBLY PROTEIN FLIH"/>
    <property type="match status" value="1"/>
</dbReference>
<dbReference type="InterPro" id="IPR000563">
    <property type="entry name" value="Flag_FliH"/>
</dbReference>
<evidence type="ECO:0000256" key="5">
    <source>
        <dbReference type="ARBA" id="ARBA00022448"/>
    </source>
</evidence>
<dbReference type="Proteomes" id="UP001244242">
    <property type="component" value="Unassembled WGS sequence"/>
</dbReference>
<evidence type="ECO:0000259" key="11">
    <source>
        <dbReference type="Pfam" id="PF02108"/>
    </source>
</evidence>
<keyword evidence="7" id="KW-1005">Bacterial flagellum biogenesis</keyword>
<evidence type="ECO:0000256" key="10">
    <source>
        <dbReference type="SAM" id="MobiDB-lite"/>
    </source>
</evidence>
<evidence type="ECO:0000256" key="2">
    <source>
        <dbReference type="ARBA" id="ARBA00004496"/>
    </source>
</evidence>
<name>A0ABT6VMF5_9GAMM</name>
<keyword evidence="12" id="KW-0282">Flagellum</keyword>
<evidence type="ECO:0000256" key="8">
    <source>
        <dbReference type="ARBA" id="ARBA00022927"/>
    </source>
</evidence>
<keyword evidence="6" id="KW-0963">Cytoplasm</keyword>
<keyword evidence="13" id="KW-1185">Reference proteome</keyword>
<evidence type="ECO:0000256" key="3">
    <source>
        <dbReference type="ARBA" id="ARBA00006602"/>
    </source>
</evidence>
<dbReference type="RefSeq" id="WP_282722606.1">
    <property type="nucleotide sequence ID" value="NZ_JASCQO010000041.1"/>
</dbReference>